<feature type="region of interest" description="Disordered" evidence="1">
    <location>
        <begin position="51"/>
        <end position="82"/>
    </location>
</feature>
<dbReference type="GeneID" id="34560253"/>
<reference evidence="3 4" key="1">
    <citation type="submission" date="2016-09" db="EMBL/GenBank/DDBJ databases">
        <authorList>
            <person name="Capua I."/>
            <person name="De Benedictis P."/>
            <person name="Joannis T."/>
            <person name="Lombin L.H."/>
            <person name="Cattoli G."/>
        </authorList>
    </citation>
    <scope>NUCLEOTIDE SEQUENCE [LARGE SCALE GENOMIC DNA]</scope>
    <source>
        <strain evidence="3 4">IMI 309357</strain>
    </source>
</reference>
<dbReference type="AlphaFoldDB" id="A0A1G4B8A5"/>
<dbReference type="OrthoDB" id="5428890at2759"/>
<feature type="transmembrane region" description="Helical" evidence="2">
    <location>
        <begin position="194"/>
        <end position="224"/>
    </location>
</feature>
<dbReference type="Proteomes" id="UP000176998">
    <property type="component" value="Unassembled WGS sequence"/>
</dbReference>
<keyword evidence="2" id="KW-0812">Transmembrane</keyword>
<proteinExistence type="predicted"/>
<evidence type="ECO:0000256" key="2">
    <source>
        <dbReference type="SAM" id="Phobius"/>
    </source>
</evidence>
<name>A0A1G4B8A5_9PEZI</name>
<keyword evidence="2" id="KW-1133">Transmembrane helix</keyword>
<keyword evidence="4" id="KW-1185">Reference proteome</keyword>
<evidence type="ECO:0000313" key="3">
    <source>
        <dbReference type="EMBL" id="OHE97690.1"/>
    </source>
</evidence>
<accession>A0A1G4B8A5</accession>
<evidence type="ECO:0000256" key="1">
    <source>
        <dbReference type="SAM" id="MobiDB-lite"/>
    </source>
</evidence>
<dbReference type="EMBL" id="MJBS01000055">
    <property type="protein sequence ID" value="OHE97690.1"/>
    <property type="molecule type" value="Genomic_DNA"/>
</dbReference>
<keyword evidence="2" id="KW-0472">Membrane</keyword>
<comment type="caution">
    <text evidence="3">The sequence shown here is derived from an EMBL/GenBank/DDBJ whole genome shotgun (WGS) entry which is preliminary data.</text>
</comment>
<sequence>MVQHLDLDERNRTLSLFAYPSYCAVICLSDPQSTAPLSELVNDLADVDAVSDEQDAGSDEEHTVSDEEDAVSGGEAHKGNQQPFDDLCREILVSFGIIFAQESASRRTVRSHAKKEWLEARHKDDILWDLCSKRWQENLLFEYLRAPPTRSNYSARADFPLLGEKLVRLQDYMTVQSPNDFKTLMFDHRDPLKFWTFVIALSFGDLSLLVSLAALVVATAQLAIGD</sequence>
<protein>
    <submittedName>
        <fullName evidence="3">Uncharacterized protein</fullName>
    </submittedName>
</protein>
<evidence type="ECO:0000313" key="4">
    <source>
        <dbReference type="Proteomes" id="UP000176998"/>
    </source>
</evidence>
<organism evidence="3 4">
    <name type="scientific">Colletotrichum orchidophilum</name>
    <dbReference type="NCBI Taxonomy" id="1209926"/>
    <lineage>
        <taxon>Eukaryota</taxon>
        <taxon>Fungi</taxon>
        <taxon>Dikarya</taxon>
        <taxon>Ascomycota</taxon>
        <taxon>Pezizomycotina</taxon>
        <taxon>Sordariomycetes</taxon>
        <taxon>Hypocreomycetidae</taxon>
        <taxon>Glomerellales</taxon>
        <taxon>Glomerellaceae</taxon>
        <taxon>Colletotrichum</taxon>
    </lineage>
</organism>
<gene>
    <name evidence="3" type="ORF">CORC01_07105</name>
</gene>
<dbReference type="RefSeq" id="XP_022474843.1">
    <property type="nucleotide sequence ID" value="XM_022618743.1"/>
</dbReference>